<name>A0A381PWH6_9ZZZZ</name>
<dbReference type="SUPFAM" id="SSF56281">
    <property type="entry name" value="Metallo-hydrolase/oxidoreductase"/>
    <property type="match status" value="1"/>
</dbReference>
<evidence type="ECO:0000256" key="1">
    <source>
        <dbReference type="ARBA" id="ARBA00007749"/>
    </source>
</evidence>
<sequence length="281" mass="31181">MVTWQIGEVVVTKVLEIEKHWPFSALLPGAEDVIDEFAWLRPDFVTDEGRMKLSIHALIVESEGSTIIVDTCCGNDKHRPGAPPFDNLQTDFVGELGRCGYSPEDIDIVVSTHLHVDHVGWNTRLIGDSWVPTFPNAEYLFVQDEFEYWQSEPQHYGPVFEDSVRPVVDAGMARMVESDHALTGEVALESTPGHTPGHVSVTIKSAGQSALITGDMTHHPVQFAVPDLASSADWRQDMSTVTRQKAYQRWSDGRLVIGTHFAGRTAGRIMADGDAWRFDAP</sequence>
<protein>
    <recommendedName>
        <fullName evidence="5">Metallo-beta-lactamase domain-containing protein</fullName>
    </recommendedName>
</protein>
<evidence type="ECO:0000256" key="3">
    <source>
        <dbReference type="ARBA" id="ARBA00022801"/>
    </source>
</evidence>
<dbReference type="GO" id="GO:0046872">
    <property type="term" value="F:metal ion binding"/>
    <property type="evidence" value="ECO:0007669"/>
    <property type="project" value="UniProtKB-KW"/>
</dbReference>
<evidence type="ECO:0000256" key="4">
    <source>
        <dbReference type="ARBA" id="ARBA00022833"/>
    </source>
</evidence>
<evidence type="ECO:0000256" key="2">
    <source>
        <dbReference type="ARBA" id="ARBA00022723"/>
    </source>
</evidence>
<dbReference type="InterPro" id="IPR036866">
    <property type="entry name" value="RibonucZ/Hydroxyglut_hydro"/>
</dbReference>
<dbReference type="SMART" id="SM00849">
    <property type="entry name" value="Lactamase_B"/>
    <property type="match status" value="1"/>
</dbReference>
<dbReference type="AlphaFoldDB" id="A0A381PWH6"/>
<dbReference type="InterPro" id="IPR001279">
    <property type="entry name" value="Metallo-B-lactamas"/>
</dbReference>
<accession>A0A381PWH6</accession>
<dbReference type="CDD" id="cd16277">
    <property type="entry name" value="metallo-hydrolase-like_MBL-fold"/>
    <property type="match status" value="1"/>
</dbReference>
<keyword evidence="4" id="KW-0862">Zinc</keyword>
<comment type="similarity">
    <text evidence="1">Belongs to the metallo-beta-lactamase superfamily.</text>
</comment>
<keyword evidence="2" id="KW-0479">Metal-binding</keyword>
<proteinExistence type="inferred from homology"/>
<feature type="domain" description="Metallo-beta-lactamase" evidence="5">
    <location>
        <begin position="54"/>
        <end position="260"/>
    </location>
</feature>
<evidence type="ECO:0000259" key="5">
    <source>
        <dbReference type="SMART" id="SM00849"/>
    </source>
</evidence>
<keyword evidence="3" id="KW-0378">Hydrolase</keyword>
<reference evidence="6" key="1">
    <citation type="submission" date="2018-05" db="EMBL/GenBank/DDBJ databases">
        <authorList>
            <person name="Lanie J.A."/>
            <person name="Ng W.-L."/>
            <person name="Kazmierczak K.M."/>
            <person name="Andrzejewski T.M."/>
            <person name="Davidsen T.M."/>
            <person name="Wayne K.J."/>
            <person name="Tettelin H."/>
            <person name="Glass J.I."/>
            <person name="Rusch D."/>
            <person name="Podicherti R."/>
            <person name="Tsui H.-C.T."/>
            <person name="Winkler M.E."/>
        </authorList>
    </citation>
    <scope>NUCLEOTIDE SEQUENCE</scope>
</reference>
<dbReference type="Gene3D" id="3.60.15.10">
    <property type="entry name" value="Ribonuclease Z/Hydroxyacylglutathione hydrolase-like"/>
    <property type="match status" value="1"/>
</dbReference>
<gene>
    <name evidence="6" type="ORF">METZ01_LOCUS24114</name>
</gene>
<dbReference type="InterPro" id="IPR051013">
    <property type="entry name" value="MBL_superfamily_lactonases"/>
</dbReference>
<dbReference type="Pfam" id="PF00753">
    <property type="entry name" value="Lactamase_B"/>
    <property type="match status" value="1"/>
</dbReference>
<dbReference type="PANTHER" id="PTHR42978">
    <property type="entry name" value="QUORUM-QUENCHING LACTONASE YTNP-RELATED-RELATED"/>
    <property type="match status" value="1"/>
</dbReference>
<evidence type="ECO:0000313" key="6">
    <source>
        <dbReference type="EMBL" id="SUZ71260.1"/>
    </source>
</evidence>
<dbReference type="EMBL" id="UINC01001116">
    <property type="protein sequence ID" value="SUZ71260.1"/>
    <property type="molecule type" value="Genomic_DNA"/>
</dbReference>
<dbReference type="PANTHER" id="PTHR42978:SF6">
    <property type="entry name" value="QUORUM-QUENCHING LACTONASE YTNP-RELATED"/>
    <property type="match status" value="1"/>
</dbReference>
<dbReference type="GO" id="GO:0016787">
    <property type="term" value="F:hydrolase activity"/>
    <property type="evidence" value="ECO:0007669"/>
    <property type="project" value="UniProtKB-KW"/>
</dbReference>
<organism evidence="6">
    <name type="scientific">marine metagenome</name>
    <dbReference type="NCBI Taxonomy" id="408172"/>
    <lineage>
        <taxon>unclassified sequences</taxon>
        <taxon>metagenomes</taxon>
        <taxon>ecological metagenomes</taxon>
    </lineage>
</organism>